<dbReference type="GO" id="GO:0016791">
    <property type="term" value="F:phosphatase activity"/>
    <property type="evidence" value="ECO:0007669"/>
    <property type="project" value="TreeGrafter"/>
</dbReference>
<accession>A0A5E8BBP2</accession>
<dbReference type="AlphaFoldDB" id="A0A5E8BBP2"/>
<dbReference type="PANTHER" id="PTHR42850:SF4">
    <property type="entry name" value="ZINC-DEPENDENT ENDOPOLYPHOSPHATASE"/>
    <property type="match status" value="1"/>
</dbReference>
<feature type="domain" description="Calcineurin-like phosphoesterase" evidence="3">
    <location>
        <begin position="165"/>
        <end position="248"/>
    </location>
</feature>
<feature type="compositionally biased region" description="Acidic residues" evidence="1">
    <location>
        <begin position="291"/>
        <end position="304"/>
    </location>
</feature>
<evidence type="ECO:0000313" key="5">
    <source>
        <dbReference type="Proteomes" id="UP000398389"/>
    </source>
</evidence>
<dbReference type="Pfam" id="PF00149">
    <property type="entry name" value="Metallophos"/>
    <property type="match status" value="1"/>
</dbReference>
<dbReference type="InterPro" id="IPR029052">
    <property type="entry name" value="Metallo-depent_PP-like"/>
</dbReference>
<evidence type="ECO:0000256" key="1">
    <source>
        <dbReference type="SAM" id="MobiDB-lite"/>
    </source>
</evidence>
<feature type="compositionally biased region" description="Polar residues" evidence="1">
    <location>
        <begin position="1"/>
        <end position="20"/>
    </location>
</feature>
<dbReference type="GO" id="GO:0000298">
    <property type="term" value="F:endopolyphosphatase activity"/>
    <property type="evidence" value="ECO:0007669"/>
    <property type="project" value="TreeGrafter"/>
</dbReference>
<dbReference type="OrthoDB" id="10267127at2759"/>
<dbReference type="RefSeq" id="XP_031852010.1">
    <property type="nucleotide sequence ID" value="XM_031996119.1"/>
</dbReference>
<feature type="region of interest" description="Disordered" evidence="1">
    <location>
        <begin position="1"/>
        <end position="27"/>
    </location>
</feature>
<keyword evidence="2" id="KW-0812">Transmembrane</keyword>
<dbReference type="GO" id="GO:0005737">
    <property type="term" value="C:cytoplasm"/>
    <property type="evidence" value="ECO:0007669"/>
    <property type="project" value="TreeGrafter"/>
</dbReference>
<sequence length="483" mass="54097">MPEIPISSSQQDTQPESSTVKLPLIPEPEAYPFTRTKKERLPLHAYGTLETYYTHPSELQGEEEEEDDYYKYSSASFSALTRTVIFLMACMIMGLVYVSVQMGVFSAPVYMPVPDLIRINTMEKIPGVSTIHRDQNEPPIFQDATTTSTDAVTTPPVHSALKKSRMILVGDVHGNIKYLKQLMDKVNFNPEGDELVLLGDMISKGPDSLGVLNYAISVNASCVRGNHEDTILRAYSVIRRLPAPKVEPISNYELIQDLPLPQIPLDEEEDHDLVDEGDEVFENFATSSTPPDDDDDDNENDDVDGGSKEYNTLKGLKFKKEEIALARSLKPEHIEFLGTCSLILDLGRVAPKNTRAVAVHAGLQWNIRKLYRQHPLVVMTMRFMNGKHTGHPLENKPESKKDLLATPIYQWSKVWSKKQHKLPKSSRVSVFYGHDARHGLKIRDYTFGLDSNCVGGAQLSAMVISQNQTSSELIHEVIQVSCA</sequence>
<evidence type="ECO:0000256" key="2">
    <source>
        <dbReference type="SAM" id="Phobius"/>
    </source>
</evidence>
<dbReference type="EMBL" id="CABVLU010000001">
    <property type="protein sequence ID" value="VVT46807.1"/>
    <property type="molecule type" value="Genomic_DNA"/>
</dbReference>
<feature type="region of interest" description="Disordered" evidence="1">
    <location>
        <begin position="283"/>
        <end position="309"/>
    </location>
</feature>
<dbReference type="InterPro" id="IPR004843">
    <property type="entry name" value="Calcineurin-like_PHP"/>
</dbReference>
<dbReference type="GO" id="GO:0006798">
    <property type="term" value="P:polyphosphate catabolic process"/>
    <property type="evidence" value="ECO:0007669"/>
    <property type="project" value="TreeGrafter"/>
</dbReference>
<keyword evidence="2" id="KW-0472">Membrane</keyword>
<gene>
    <name evidence="4" type="ORF">SAPINGB_P001396</name>
</gene>
<name>A0A5E8BBP2_9ASCO</name>
<feature type="transmembrane region" description="Helical" evidence="2">
    <location>
        <begin position="79"/>
        <end position="100"/>
    </location>
</feature>
<evidence type="ECO:0000259" key="3">
    <source>
        <dbReference type="Pfam" id="PF00149"/>
    </source>
</evidence>
<organism evidence="4 5">
    <name type="scientific">Magnusiomyces paraingens</name>
    <dbReference type="NCBI Taxonomy" id="2606893"/>
    <lineage>
        <taxon>Eukaryota</taxon>
        <taxon>Fungi</taxon>
        <taxon>Dikarya</taxon>
        <taxon>Ascomycota</taxon>
        <taxon>Saccharomycotina</taxon>
        <taxon>Dipodascomycetes</taxon>
        <taxon>Dipodascales</taxon>
        <taxon>Dipodascaceae</taxon>
        <taxon>Magnusiomyces</taxon>
    </lineage>
</organism>
<keyword evidence="5" id="KW-1185">Reference proteome</keyword>
<dbReference type="InterPro" id="IPR050126">
    <property type="entry name" value="Ap4A_hydrolase"/>
</dbReference>
<keyword evidence="2" id="KW-1133">Transmembrane helix</keyword>
<dbReference type="GeneID" id="43580219"/>
<proteinExistence type="predicted"/>
<protein>
    <recommendedName>
        <fullName evidence="3">Calcineurin-like phosphoesterase domain-containing protein</fullName>
    </recommendedName>
</protein>
<reference evidence="4 5" key="1">
    <citation type="submission" date="2019-09" db="EMBL/GenBank/DDBJ databases">
        <authorList>
            <person name="Brejova B."/>
        </authorList>
    </citation>
    <scope>NUCLEOTIDE SEQUENCE [LARGE SCALE GENOMIC DNA]</scope>
</reference>
<evidence type="ECO:0000313" key="4">
    <source>
        <dbReference type="EMBL" id="VVT46807.1"/>
    </source>
</evidence>
<dbReference type="Gene3D" id="3.60.21.10">
    <property type="match status" value="1"/>
</dbReference>
<dbReference type="SUPFAM" id="SSF56300">
    <property type="entry name" value="Metallo-dependent phosphatases"/>
    <property type="match status" value="1"/>
</dbReference>
<dbReference type="Proteomes" id="UP000398389">
    <property type="component" value="Unassembled WGS sequence"/>
</dbReference>
<dbReference type="PANTHER" id="PTHR42850">
    <property type="entry name" value="METALLOPHOSPHOESTERASE"/>
    <property type="match status" value="1"/>
</dbReference>